<comment type="caution">
    <text evidence="2">The sequence shown here is derived from an EMBL/GenBank/DDBJ whole genome shotgun (WGS) entry which is preliminary data.</text>
</comment>
<evidence type="ECO:0000313" key="2">
    <source>
        <dbReference type="EMBL" id="TNN72496.1"/>
    </source>
</evidence>
<dbReference type="AlphaFoldDB" id="A0A4Z2I340"/>
<evidence type="ECO:0000256" key="1">
    <source>
        <dbReference type="SAM" id="MobiDB-lite"/>
    </source>
</evidence>
<dbReference type="EMBL" id="SRLO01000136">
    <property type="protein sequence ID" value="TNN72496.1"/>
    <property type="molecule type" value="Genomic_DNA"/>
</dbReference>
<accession>A0A4Z2I340</accession>
<sequence>MHIPISLTWDGNPLVVLPEALHLGLQHLLVLLLLKDIGTQQNKSRRSDRCGRNGRGATASRMPRQAVAKSAMDCHSSSVDSVVSERTERKRFRLKLLIRTEEQQNSGTADF</sequence>
<feature type="region of interest" description="Disordered" evidence="1">
    <location>
        <begin position="40"/>
        <end position="71"/>
    </location>
</feature>
<dbReference type="Proteomes" id="UP000314294">
    <property type="component" value="Unassembled WGS sequence"/>
</dbReference>
<evidence type="ECO:0000313" key="3">
    <source>
        <dbReference type="Proteomes" id="UP000314294"/>
    </source>
</evidence>
<name>A0A4Z2I340_9TELE</name>
<keyword evidence="3" id="KW-1185">Reference proteome</keyword>
<organism evidence="2 3">
    <name type="scientific">Liparis tanakae</name>
    <name type="common">Tanaka's snailfish</name>
    <dbReference type="NCBI Taxonomy" id="230148"/>
    <lineage>
        <taxon>Eukaryota</taxon>
        <taxon>Metazoa</taxon>
        <taxon>Chordata</taxon>
        <taxon>Craniata</taxon>
        <taxon>Vertebrata</taxon>
        <taxon>Euteleostomi</taxon>
        <taxon>Actinopterygii</taxon>
        <taxon>Neopterygii</taxon>
        <taxon>Teleostei</taxon>
        <taxon>Neoteleostei</taxon>
        <taxon>Acanthomorphata</taxon>
        <taxon>Eupercaria</taxon>
        <taxon>Perciformes</taxon>
        <taxon>Cottioidei</taxon>
        <taxon>Cottales</taxon>
        <taxon>Liparidae</taxon>
        <taxon>Liparis</taxon>
    </lineage>
</organism>
<proteinExistence type="predicted"/>
<gene>
    <name evidence="2" type="ORF">EYF80_017272</name>
</gene>
<protein>
    <submittedName>
        <fullName evidence="2">Uncharacterized protein</fullName>
    </submittedName>
</protein>
<reference evidence="2 3" key="1">
    <citation type="submission" date="2019-03" db="EMBL/GenBank/DDBJ databases">
        <title>First draft genome of Liparis tanakae, snailfish: a comprehensive survey of snailfish specific genes.</title>
        <authorList>
            <person name="Kim W."/>
            <person name="Song I."/>
            <person name="Jeong J.-H."/>
            <person name="Kim D."/>
            <person name="Kim S."/>
            <person name="Ryu S."/>
            <person name="Song J.Y."/>
            <person name="Lee S.K."/>
        </authorList>
    </citation>
    <scope>NUCLEOTIDE SEQUENCE [LARGE SCALE GENOMIC DNA]</scope>
    <source>
        <tissue evidence="2">Muscle</tissue>
    </source>
</reference>